<evidence type="ECO:0000313" key="2">
    <source>
        <dbReference type="Proteomes" id="UP000078406"/>
    </source>
</evidence>
<dbReference type="Proteomes" id="UP000078406">
    <property type="component" value="Unassembled WGS sequence"/>
</dbReference>
<sequence>MTRKVFLSNFTDWTTPSNSQLVQDLKQYFQQKELPTSIGRDAPLNRPKDALFAGLMHIHIGDFNEVTYQYYRTSDDWIIYASGLYTDSVLLIDVLSPNAHSRAEQMDLMNQYIKLADEFRNKL</sequence>
<dbReference type="AlphaFoldDB" id="A0A177XW31"/>
<evidence type="ECO:0000313" key="1">
    <source>
        <dbReference type="EMBL" id="OAJ92814.1"/>
    </source>
</evidence>
<name>A0A177XW31_9VIBR</name>
<accession>A0A177XW31</accession>
<dbReference type="InterPro" id="IPR020353">
    <property type="entry name" value="Toxin_YafO"/>
</dbReference>
<gene>
    <name evidence="1" type="ORF">APB76_18060</name>
</gene>
<protein>
    <recommendedName>
        <fullName evidence="3">Addiction module toxin RelE</fullName>
    </recommendedName>
</protein>
<dbReference type="EMBL" id="LLEI02000055">
    <property type="protein sequence ID" value="OAJ92814.1"/>
    <property type="molecule type" value="Genomic_DNA"/>
</dbReference>
<dbReference type="Pfam" id="PF13957">
    <property type="entry name" value="YafO_toxin"/>
    <property type="match status" value="1"/>
</dbReference>
<reference evidence="1 2" key="1">
    <citation type="journal article" date="2016" name="Syst. Appl. Microbiol.">
        <title>Vibrio bivalvicida sp. nov., a novel larval pathogen for bivalve molluscs reared in a hatchery.</title>
        <authorList>
            <person name="Dubert J."/>
            <person name="Romalde J.L."/>
            <person name="Prado S."/>
            <person name="Barja J.L."/>
        </authorList>
    </citation>
    <scope>NUCLEOTIDE SEQUENCE [LARGE SCALE GENOMIC DNA]</scope>
    <source>
        <strain evidence="1 2">605</strain>
    </source>
</reference>
<comment type="caution">
    <text evidence="1">The sequence shown here is derived from an EMBL/GenBank/DDBJ whole genome shotgun (WGS) entry which is preliminary data.</text>
</comment>
<evidence type="ECO:0008006" key="3">
    <source>
        <dbReference type="Google" id="ProtNLM"/>
    </source>
</evidence>
<organism evidence="1 2">
    <name type="scientific">Vibrio bivalvicida</name>
    <dbReference type="NCBI Taxonomy" id="1276888"/>
    <lineage>
        <taxon>Bacteria</taxon>
        <taxon>Pseudomonadati</taxon>
        <taxon>Pseudomonadota</taxon>
        <taxon>Gammaproteobacteria</taxon>
        <taxon>Vibrionales</taxon>
        <taxon>Vibrionaceae</taxon>
        <taxon>Vibrio</taxon>
        <taxon>Vibrio oreintalis group</taxon>
    </lineage>
</organism>
<proteinExistence type="predicted"/>